<evidence type="ECO:0000256" key="2">
    <source>
        <dbReference type="ARBA" id="ARBA00023015"/>
    </source>
</evidence>
<gene>
    <name evidence="6" type="ORF">K8V01_02255</name>
</gene>
<dbReference type="GO" id="GO:0003700">
    <property type="term" value="F:DNA-binding transcription factor activity"/>
    <property type="evidence" value="ECO:0007669"/>
    <property type="project" value="InterPro"/>
</dbReference>
<dbReference type="EMBL" id="DYUC01000020">
    <property type="protein sequence ID" value="HJG85844.1"/>
    <property type="molecule type" value="Genomic_DNA"/>
</dbReference>
<dbReference type="InterPro" id="IPR036390">
    <property type="entry name" value="WH_DNA-bd_sf"/>
</dbReference>
<dbReference type="InterPro" id="IPR005119">
    <property type="entry name" value="LysR_subst-bd"/>
</dbReference>
<evidence type="ECO:0000313" key="7">
    <source>
        <dbReference type="Proteomes" id="UP000760668"/>
    </source>
</evidence>
<dbReference type="Pfam" id="PF03466">
    <property type="entry name" value="LysR_substrate"/>
    <property type="match status" value="1"/>
</dbReference>
<evidence type="ECO:0000256" key="3">
    <source>
        <dbReference type="ARBA" id="ARBA00023125"/>
    </source>
</evidence>
<dbReference type="PANTHER" id="PTHR30126">
    <property type="entry name" value="HTH-TYPE TRANSCRIPTIONAL REGULATOR"/>
    <property type="match status" value="1"/>
</dbReference>
<dbReference type="AlphaFoldDB" id="A0A921MJQ4"/>
<keyword evidence="3" id="KW-0238">DNA-binding</keyword>
<comment type="similarity">
    <text evidence="1">Belongs to the LysR transcriptional regulatory family.</text>
</comment>
<dbReference type="InterPro" id="IPR000847">
    <property type="entry name" value="LysR_HTH_N"/>
</dbReference>
<evidence type="ECO:0000313" key="6">
    <source>
        <dbReference type="EMBL" id="HJG85844.1"/>
    </source>
</evidence>
<accession>A0A921MJQ4</accession>
<dbReference type="FunFam" id="1.10.10.10:FF:000001">
    <property type="entry name" value="LysR family transcriptional regulator"/>
    <property type="match status" value="1"/>
</dbReference>
<sequence>MDMKQLQSFTAVVRYRSFTKAAERLYLSQPTISTHIRNLEEELGTCLIVRTKRSVDVTPRGQELYECACNILSLRDNLIRRWSSNESSIIQLGASTIPSAYILPEILPAYGKAHPEAYFTIHQSDSRGVVEGILNGSFDLGMIGMKYDHEDLTCIPFYRDRMVLITPVNPHFLSLKEQDAPLQRLLQEPIILREQGSGSKKSAEYFLDSMGIAEEQLKVTARINDQESIKNLVAGGLGVSIISERAALNFVQEKRVLLFDLPEHVSQRYLYFVMKRNYALTEHVRAFITHVKKYYALDGMP</sequence>
<keyword evidence="4" id="KW-0804">Transcription</keyword>
<dbReference type="PANTHER" id="PTHR30126:SF40">
    <property type="entry name" value="HTH-TYPE TRANSCRIPTIONAL REGULATOR GLTR"/>
    <property type="match status" value="1"/>
</dbReference>
<dbReference type="SUPFAM" id="SSF53850">
    <property type="entry name" value="Periplasmic binding protein-like II"/>
    <property type="match status" value="1"/>
</dbReference>
<dbReference type="PROSITE" id="PS50931">
    <property type="entry name" value="HTH_LYSR"/>
    <property type="match status" value="1"/>
</dbReference>
<dbReference type="InterPro" id="IPR047788">
    <property type="entry name" value="LysR-like_Sec_metab"/>
</dbReference>
<evidence type="ECO:0000256" key="4">
    <source>
        <dbReference type="ARBA" id="ARBA00023163"/>
    </source>
</evidence>
<dbReference type="Gene3D" id="1.10.10.10">
    <property type="entry name" value="Winged helix-like DNA-binding domain superfamily/Winged helix DNA-binding domain"/>
    <property type="match status" value="1"/>
</dbReference>
<name>A0A921MJQ4_9FIRM</name>
<organism evidence="6 7">
    <name type="scientific">Pseudoflavonifractor capillosus</name>
    <dbReference type="NCBI Taxonomy" id="106588"/>
    <lineage>
        <taxon>Bacteria</taxon>
        <taxon>Bacillati</taxon>
        <taxon>Bacillota</taxon>
        <taxon>Clostridia</taxon>
        <taxon>Eubacteriales</taxon>
        <taxon>Oscillospiraceae</taxon>
        <taxon>Pseudoflavonifractor</taxon>
    </lineage>
</organism>
<dbReference type="Gene3D" id="3.40.190.290">
    <property type="match status" value="1"/>
</dbReference>
<dbReference type="InterPro" id="IPR036388">
    <property type="entry name" value="WH-like_DNA-bd_sf"/>
</dbReference>
<evidence type="ECO:0000259" key="5">
    <source>
        <dbReference type="PROSITE" id="PS50931"/>
    </source>
</evidence>
<proteinExistence type="inferred from homology"/>
<dbReference type="PRINTS" id="PR00039">
    <property type="entry name" value="HTHLYSR"/>
</dbReference>
<dbReference type="Proteomes" id="UP000760668">
    <property type="component" value="Unassembled WGS sequence"/>
</dbReference>
<dbReference type="NCBIfam" id="NF040786">
    <property type="entry name" value="LysR_Sec_metab"/>
    <property type="match status" value="1"/>
</dbReference>
<dbReference type="GO" id="GO:0000976">
    <property type="term" value="F:transcription cis-regulatory region binding"/>
    <property type="evidence" value="ECO:0007669"/>
    <property type="project" value="TreeGrafter"/>
</dbReference>
<comment type="caution">
    <text evidence="6">The sequence shown here is derived from an EMBL/GenBank/DDBJ whole genome shotgun (WGS) entry which is preliminary data.</text>
</comment>
<evidence type="ECO:0000256" key="1">
    <source>
        <dbReference type="ARBA" id="ARBA00009437"/>
    </source>
</evidence>
<dbReference type="Pfam" id="PF00126">
    <property type="entry name" value="HTH_1"/>
    <property type="match status" value="1"/>
</dbReference>
<feature type="domain" description="HTH lysR-type" evidence="5">
    <location>
        <begin position="1"/>
        <end position="58"/>
    </location>
</feature>
<reference evidence="6" key="2">
    <citation type="submission" date="2021-09" db="EMBL/GenBank/DDBJ databases">
        <authorList>
            <person name="Gilroy R."/>
        </authorList>
    </citation>
    <scope>NUCLEOTIDE SEQUENCE</scope>
    <source>
        <strain evidence="6">CHK179-5677</strain>
    </source>
</reference>
<dbReference type="SUPFAM" id="SSF46785">
    <property type="entry name" value="Winged helix' DNA-binding domain"/>
    <property type="match status" value="1"/>
</dbReference>
<reference evidence="6" key="1">
    <citation type="journal article" date="2021" name="PeerJ">
        <title>Extensive microbial diversity within the chicken gut microbiome revealed by metagenomics and culture.</title>
        <authorList>
            <person name="Gilroy R."/>
            <person name="Ravi A."/>
            <person name="Getino M."/>
            <person name="Pursley I."/>
            <person name="Horton D.L."/>
            <person name="Alikhan N.F."/>
            <person name="Baker D."/>
            <person name="Gharbi K."/>
            <person name="Hall N."/>
            <person name="Watson M."/>
            <person name="Adriaenssens E.M."/>
            <person name="Foster-Nyarko E."/>
            <person name="Jarju S."/>
            <person name="Secka A."/>
            <person name="Antonio M."/>
            <person name="Oren A."/>
            <person name="Chaudhuri R.R."/>
            <person name="La Ragione R."/>
            <person name="Hildebrand F."/>
            <person name="Pallen M.J."/>
        </authorList>
    </citation>
    <scope>NUCLEOTIDE SEQUENCE</scope>
    <source>
        <strain evidence="6">CHK179-5677</strain>
    </source>
</reference>
<keyword evidence="2" id="KW-0805">Transcription regulation</keyword>
<protein>
    <submittedName>
        <fullName evidence="6">LysR family transcriptional regulator</fullName>
    </submittedName>
</protein>
<dbReference type="RefSeq" id="WP_295368025.1">
    <property type="nucleotide sequence ID" value="NZ_DYUC01000020.1"/>
</dbReference>